<evidence type="ECO:0000256" key="5">
    <source>
        <dbReference type="ARBA" id="ARBA00022777"/>
    </source>
</evidence>
<gene>
    <name evidence="10" type="ORF">K8089_07330</name>
</gene>
<dbReference type="Proteomes" id="UP001139461">
    <property type="component" value="Unassembled WGS sequence"/>
</dbReference>
<feature type="domain" description="PAC" evidence="9">
    <location>
        <begin position="583"/>
        <end position="635"/>
    </location>
</feature>
<dbReference type="Pfam" id="PF08448">
    <property type="entry name" value="PAS_4"/>
    <property type="match status" value="1"/>
</dbReference>
<keyword evidence="6" id="KW-0472">Membrane</keyword>
<feature type="domain" description="PAC" evidence="9">
    <location>
        <begin position="443"/>
        <end position="494"/>
    </location>
</feature>
<keyword evidence="4" id="KW-0808">Transferase</keyword>
<feature type="transmembrane region" description="Helical" evidence="6">
    <location>
        <begin position="180"/>
        <end position="202"/>
    </location>
</feature>
<evidence type="ECO:0000259" key="8">
    <source>
        <dbReference type="PROSITE" id="PS50112"/>
    </source>
</evidence>
<dbReference type="PROSITE" id="PS50112">
    <property type="entry name" value="PAS"/>
    <property type="match status" value="2"/>
</dbReference>
<keyword evidence="6" id="KW-1133">Transmembrane helix</keyword>
<feature type="transmembrane region" description="Helical" evidence="6">
    <location>
        <begin position="14"/>
        <end position="32"/>
    </location>
</feature>
<evidence type="ECO:0000259" key="9">
    <source>
        <dbReference type="PROSITE" id="PS50113"/>
    </source>
</evidence>
<dbReference type="PANTHER" id="PTHR43304">
    <property type="entry name" value="PHYTOCHROME-LIKE PROTEIN CPH1"/>
    <property type="match status" value="1"/>
</dbReference>
<dbReference type="InterPro" id="IPR001610">
    <property type="entry name" value="PAC"/>
</dbReference>
<dbReference type="SMART" id="SM00387">
    <property type="entry name" value="HATPase_c"/>
    <property type="match status" value="1"/>
</dbReference>
<dbReference type="PANTHER" id="PTHR43304:SF1">
    <property type="entry name" value="PAC DOMAIN-CONTAINING PROTEIN"/>
    <property type="match status" value="1"/>
</dbReference>
<dbReference type="EC" id="2.7.13.3" evidence="2"/>
<dbReference type="CDD" id="cd00130">
    <property type="entry name" value="PAS"/>
    <property type="match status" value="5"/>
</dbReference>
<dbReference type="InterPro" id="IPR013655">
    <property type="entry name" value="PAS_fold_3"/>
</dbReference>
<dbReference type="EMBL" id="JAIRBA010000011">
    <property type="protein sequence ID" value="MCG2418830.1"/>
    <property type="molecule type" value="Genomic_DNA"/>
</dbReference>
<dbReference type="GO" id="GO:0004673">
    <property type="term" value="F:protein histidine kinase activity"/>
    <property type="evidence" value="ECO:0007669"/>
    <property type="project" value="UniProtKB-EC"/>
</dbReference>
<organism evidence="10 11">
    <name type="scientific">Aequorivita vitellina</name>
    <dbReference type="NCBI Taxonomy" id="2874475"/>
    <lineage>
        <taxon>Bacteria</taxon>
        <taxon>Pseudomonadati</taxon>
        <taxon>Bacteroidota</taxon>
        <taxon>Flavobacteriia</taxon>
        <taxon>Flavobacteriales</taxon>
        <taxon>Flavobacteriaceae</taxon>
        <taxon>Aequorivita</taxon>
    </lineage>
</organism>
<dbReference type="InterPro" id="IPR003594">
    <property type="entry name" value="HATPase_dom"/>
</dbReference>
<accession>A0A9X1QUY9</accession>
<dbReference type="NCBIfam" id="TIGR00229">
    <property type="entry name" value="sensory_box"/>
    <property type="match status" value="4"/>
</dbReference>
<dbReference type="Gene3D" id="2.10.70.100">
    <property type="match status" value="1"/>
</dbReference>
<feature type="domain" description="PAC" evidence="9">
    <location>
        <begin position="711"/>
        <end position="763"/>
    </location>
</feature>
<dbReference type="Pfam" id="PF13426">
    <property type="entry name" value="PAS_9"/>
    <property type="match status" value="3"/>
</dbReference>
<dbReference type="InterPro" id="IPR000700">
    <property type="entry name" value="PAS-assoc_C"/>
</dbReference>
<dbReference type="PRINTS" id="PR00344">
    <property type="entry name" value="BCTRLSENSOR"/>
</dbReference>
<keyword evidence="5" id="KW-0418">Kinase</keyword>
<dbReference type="Pfam" id="PF08447">
    <property type="entry name" value="PAS_3"/>
    <property type="match status" value="1"/>
</dbReference>
<dbReference type="InterPro" id="IPR035965">
    <property type="entry name" value="PAS-like_dom_sf"/>
</dbReference>
<name>A0A9X1QUY9_9FLAO</name>
<dbReference type="Pfam" id="PF02518">
    <property type="entry name" value="HATPase_c"/>
    <property type="match status" value="1"/>
</dbReference>
<comment type="caution">
    <text evidence="10">The sequence shown here is derived from an EMBL/GenBank/DDBJ whole genome shotgun (WGS) entry which is preliminary data.</text>
</comment>
<evidence type="ECO:0000256" key="3">
    <source>
        <dbReference type="ARBA" id="ARBA00022553"/>
    </source>
</evidence>
<keyword evidence="11" id="KW-1185">Reference proteome</keyword>
<dbReference type="Gene3D" id="3.30.450.20">
    <property type="entry name" value="PAS domain"/>
    <property type="match status" value="5"/>
</dbReference>
<dbReference type="InterPro" id="IPR013656">
    <property type="entry name" value="PAS_4"/>
</dbReference>
<evidence type="ECO:0000256" key="2">
    <source>
        <dbReference type="ARBA" id="ARBA00012438"/>
    </source>
</evidence>
<keyword evidence="3" id="KW-0597">Phosphoprotein</keyword>
<evidence type="ECO:0000259" key="7">
    <source>
        <dbReference type="PROSITE" id="PS50109"/>
    </source>
</evidence>
<dbReference type="InterPro" id="IPR052162">
    <property type="entry name" value="Sensor_kinase/Photoreceptor"/>
</dbReference>
<evidence type="ECO:0000313" key="11">
    <source>
        <dbReference type="Proteomes" id="UP001139461"/>
    </source>
</evidence>
<protein>
    <recommendedName>
        <fullName evidence="2">histidine kinase</fullName>
        <ecNumber evidence="2">2.7.13.3</ecNumber>
    </recommendedName>
</protein>
<evidence type="ECO:0000256" key="4">
    <source>
        <dbReference type="ARBA" id="ARBA00022679"/>
    </source>
</evidence>
<dbReference type="InterPro" id="IPR000014">
    <property type="entry name" value="PAS"/>
</dbReference>
<evidence type="ECO:0000256" key="1">
    <source>
        <dbReference type="ARBA" id="ARBA00000085"/>
    </source>
</evidence>
<dbReference type="InterPro" id="IPR036890">
    <property type="entry name" value="HATPase_C_sf"/>
</dbReference>
<dbReference type="PROSITE" id="PS50113">
    <property type="entry name" value="PAC"/>
    <property type="match status" value="4"/>
</dbReference>
<sequence length="1128" mass="128452">MAVHKLTKSIKNRYLLFLCTIIIIIATVLFIIQRSINIQSANTQLVQIADNQSFLLQNMLATKVVSDIRQSSEGISANVEELKQLTSQFEKSQKQLELQANASFINAKSDSLIKVSSPIANRILIAANAIVESNEPPRIKNLYTEIQNLEPQYSLIINRVTKNHLAGEEEGLLNLRHTMYVFAVVSILILLGEYFFILIPTLNQLFKKNRQLTQTNTDLAISESKIMANMRELEKLKLDLETQEEYNKIFIEQAPTAIAMLDSDMKYIAVSQQWIKDYKMQGQQVIGRSHYDIFPEIGDEWKANHQKCLQGAIDTCDEAPFKRADGSIQWIYWDVRPWYISKDKIGGLLMHTGDITASKERDLEKHRIQKILDKTNEVARIGTWEVDFQKQKVFWSKVVYDLHNVPYGTQIDIETAINYYKKGKSRDTINKAINEALTQGIPYDVEVELVTENGTEIWARVIGQPEYQDNECIGILGVFQDITSFKVAQLALNKAHNELKAVLNSGPISIVSSNRDGLINHFNYGAEKMLGYSADEVIGIKSPEIFHIQEEMEQFSLDMAAKLNKDPEGFDPYGALFELNINDTREWTYRRKDGSTFPVLLTVTAIKDEEGKSLGLLGMALDITERKKAENELLKKNYLLNFAEEITMIGHWQWDVVADKVLWSNNLFKMFDLDENTVDLKFDSYFNFVHPDDKELVAEYFQKAKTDKVFYKFSHRIITAKGVQKTIQLLGEVFTNDKGEVVEMIGTGQDITEQKMAENKFRGLLESAPDAMVIVDEKGNIQLINKQAERLFGYHIDELFDKPVEVLIPKRYKSANNHTNQRNTFFEKPKARSMGAGKTDVLYGIDKDGNEIPVQISLSPLRTEEGLLVSAAIRDITQQLKAERKIIRAKENLEVLTQHLSAQNKQLADFAQITSHNLRAPVSNLNALLHLYEISESVTEKEELFEKFETVIEHLTSTLNTLIEALKTRTVSKKDLKEVFFKNTLDKTREILSGQIINTNAKITTDFSEVPKIKYHKTYLESILLNLVSNAIKYRSPNRNPVIHIKTEIVDNKINLSVTDNGLGIDLKKHGHKLFGLNKTFHRHPDAKGVGLYLTKIQVETMGGTIFASSKLNEGTVFTVIFNSSNNE</sequence>
<dbReference type="PROSITE" id="PS50109">
    <property type="entry name" value="HIS_KIN"/>
    <property type="match status" value="1"/>
</dbReference>
<dbReference type="SUPFAM" id="SSF55874">
    <property type="entry name" value="ATPase domain of HSP90 chaperone/DNA topoisomerase II/histidine kinase"/>
    <property type="match status" value="1"/>
</dbReference>
<reference evidence="10" key="1">
    <citation type="submission" date="2021-09" db="EMBL/GenBank/DDBJ databases">
        <title>Genome of Aequorivita sp. strain F47161.</title>
        <authorList>
            <person name="Wang Y."/>
        </authorList>
    </citation>
    <scope>NUCLEOTIDE SEQUENCE</scope>
    <source>
        <strain evidence="10">F47161</strain>
    </source>
</reference>
<dbReference type="RefSeq" id="WP_237602620.1">
    <property type="nucleotide sequence ID" value="NZ_JAIRBA010000011.1"/>
</dbReference>
<feature type="domain" description="Histidine kinase" evidence="7">
    <location>
        <begin position="913"/>
        <end position="1126"/>
    </location>
</feature>
<comment type="catalytic activity">
    <reaction evidence="1">
        <text>ATP + protein L-histidine = ADP + protein N-phospho-L-histidine.</text>
        <dbReference type="EC" id="2.7.13.3"/>
    </reaction>
</comment>
<dbReference type="InterPro" id="IPR004358">
    <property type="entry name" value="Sig_transdc_His_kin-like_C"/>
</dbReference>
<dbReference type="SMART" id="SM00086">
    <property type="entry name" value="PAC"/>
    <property type="match status" value="5"/>
</dbReference>
<dbReference type="InterPro" id="IPR005467">
    <property type="entry name" value="His_kinase_dom"/>
</dbReference>
<dbReference type="SUPFAM" id="SSF55785">
    <property type="entry name" value="PYP-like sensor domain (PAS domain)"/>
    <property type="match status" value="5"/>
</dbReference>
<dbReference type="SMART" id="SM00091">
    <property type="entry name" value="PAS"/>
    <property type="match status" value="4"/>
</dbReference>
<evidence type="ECO:0000256" key="6">
    <source>
        <dbReference type="SAM" id="Phobius"/>
    </source>
</evidence>
<feature type="domain" description="PAS" evidence="8">
    <location>
        <begin position="757"/>
        <end position="810"/>
    </location>
</feature>
<feature type="domain" description="PAS" evidence="8">
    <location>
        <begin position="495"/>
        <end position="539"/>
    </location>
</feature>
<keyword evidence="6" id="KW-0812">Transmembrane</keyword>
<dbReference type="Gene3D" id="3.30.565.10">
    <property type="entry name" value="Histidine kinase-like ATPase, C-terminal domain"/>
    <property type="match status" value="1"/>
</dbReference>
<dbReference type="Gene3D" id="1.10.287.130">
    <property type="match status" value="1"/>
</dbReference>
<feature type="domain" description="PAC" evidence="9">
    <location>
        <begin position="838"/>
        <end position="888"/>
    </location>
</feature>
<proteinExistence type="predicted"/>
<dbReference type="AlphaFoldDB" id="A0A9X1QUY9"/>
<evidence type="ECO:0000313" key="10">
    <source>
        <dbReference type="EMBL" id="MCG2418830.1"/>
    </source>
</evidence>